<dbReference type="EMBL" id="JAPFRF010000005">
    <property type="protein sequence ID" value="KAJ7332991.1"/>
    <property type="molecule type" value="Genomic_DNA"/>
</dbReference>
<feature type="compositionally biased region" description="Basic and acidic residues" evidence="1">
    <location>
        <begin position="538"/>
        <end position="564"/>
    </location>
</feature>
<proteinExistence type="predicted"/>
<dbReference type="Proteomes" id="UP001142489">
    <property type="component" value="Unassembled WGS sequence"/>
</dbReference>
<evidence type="ECO:0000259" key="2">
    <source>
        <dbReference type="Pfam" id="PF25234"/>
    </source>
</evidence>
<protein>
    <recommendedName>
        <fullName evidence="2">Periphilin-1 C-terminal domain-containing protein</fullName>
    </recommendedName>
</protein>
<feature type="compositionally biased region" description="Polar residues" evidence="1">
    <location>
        <begin position="416"/>
        <end position="427"/>
    </location>
</feature>
<feature type="domain" description="Periphilin-1 C-terminal" evidence="2">
    <location>
        <begin position="630"/>
        <end position="701"/>
    </location>
</feature>
<dbReference type="AlphaFoldDB" id="A0A9Q0XYR6"/>
<feature type="compositionally biased region" description="Basic and acidic residues" evidence="1">
    <location>
        <begin position="432"/>
        <end position="446"/>
    </location>
</feature>
<evidence type="ECO:0000313" key="4">
    <source>
        <dbReference type="Proteomes" id="UP001142489"/>
    </source>
</evidence>
<dbReference type="Pfam" id="PF25234">
    <property type="entry name" value="Periphilin_C"/>
    <property type="match status" value="1"/>
</dbReference>
<feature type="compositionally biased region" description="Polar residues" evidence="1">
    <location>
        <begin position="457"/>
        <end position="466"/>
    </location>
</feature>
<dbReference type="InterPro" id="IPR057603">
    <property type="entry name" value="Periphilin-1_C"/>
</dbReference>
<accession>A0A9Q0XYR6</accession>
<organism evidence="3 4">
    <name type="scientific">Phrynocephalus forsythii</name>
    <dbReference type="NCBI Taxonomy" id="171643"/>
    <lineage>
        <taxon>Eukaryota</taxon>
        <taxon>Metazoa</taxon>
        <taxon>Chordata</taxon>
        <taxon>Craniata</taxon>
        <taxon>Vertebrata</taxon>
        <taxon>Euteleostomi</taxon>
        <taxon>Lepidosauria</taxon>
        <taxon>Squamata</taxon>
        <taxon>Bifurcata</taxon>
        <taxon>Unidentata</taxon>
        <taxon>Episquamata</taxon>
        <taxon>Toxicofera</taxon>
        <taxon>Iguania</taxon>
        <taxon>Acrodonta</taxon>
        <taxon>Agamidae</taxon>
        <taxon>Agaminae</taxon>
        <taxon>Phrynocephalus</taxon>
    </lineage>
</organism>
<feature type="region of interest" description="Disordered" evidence="1">
    <location>
        <begin position="343"/>
        <end position="474"/>
    </location>
</feature>
<feature type="compositionally biased region" description="Basic residues" evidence="1">
    <location>
        <begin position="395"/>
        <end position="415"/>
    </location>
</feature>
<keyword evidence="4" id="KW-1185">Reference proteome</keyword>
<dbReference type="OrthoDB" id="9398238at2759"/>
<feature type="compositionally biased region" description="Low complexity" evidence="1">
    <location>
        <begin position="123"/>
        <end position="139"/>
    </location>
</feature>
<feature type="region of interest" description="Disordered" evidence="1">
    <location>
        <begin position="82"/>
        <end position="152"/>
    </location>
</feature>
<feature type="compositionally biased region" description="Basic and acidic residues" evidence="1">
    <location>
        <begin position="91"/>
        <end position="122"/>
    </location>
</feature>
<feature type="region of interest" description="Disordered" evidence="1">
    <location>
        <begin position="521"/>
        <end position="579"/>
    </location>
</feature>
<name>A0A9Q0XYR6_9SAUR</name>
<gene>
    <name evidence="3" type="ORF">JRQ81_015171</name>
</gene>
<feature type="region of interest" description="Disordered" evidence="1">
    <location>
        <begin position="598"/>
        <end position="632"/>
    </location>
</feature>
<evidence type="ECO:0000313" key="3">
    <source>
        <dbReference type="EMBL" id="KAJ7332991.1"/>
    </source>
</evidence>
<sequence length="705" mass="78186">MQVYEIIAENESLVGHGDGGNIILSAKDGVNHNVAKDPGLWLDLSTDDVAYWIACGPSDCQHHNGPFDSQIKGTMILKKVETLSTEPEEAEQGKEVSSESKTYTPKDEVKPGSEAADSDKRLSSALTLPPSSPGTLESPITWGDETEINLKPPEGEYVDTQAAQVSPEQMASFPSAAMPTAEHVLSETTEKLLGMEEKDSLLTKITDYCENSDHEQGSCASRVNSVNHQQTLSNIRCVPVLVRDTNKRLNQPWKTSDNLRGWAPEDCQDPPCSMKQDGKGDNVSENNKVLIFCQVPSGSLSHTQFSYDLKNDNGGLIECHTSSPKSNCSSGSKHSSMNCASQKLHMENSKSSGKKRCSSRSPCMQEHSSRAPQKQKHGSQSPHRQECGSGSPHRKEYHTRSPKRQKHGSGSHKQQHTSVSPQKQKYGSRSPYRQEHASGSPHRKEYTSGFSHMPKLSPQNKNLSSPQRRREDSHKRVHYSYPHCKYNCSCSQKITWDILPCFSGKIKGHHSPQARRKIYKVSHHQHPESTTMKRKKKNETELEKPTKKKKTTLEKRMKSIKLEKQTTQGHVSSSHDETSTLPEAAQDLLLPVLPPVRTEESEQIGAKSENTPSPHQPSAGEKNSSSTMPWTPKDRSAAVLARKEAIEEAYLQVLLNFAGVATMLVEKAPCMQEAMDSALRANLRRIGDYYGCMLTNYIDSLAEAS</sequence>
<evidence type="ECO:0000256" key="1">
    <source>
        <dbReference type="SAM" id="MobiDB-lite"/>
    </source>
</evidence>
<reference evidence="3" key="1">
    <citation type="journal article" date="2023" name="DNA Res.">
        <title>Chromosome-level genome assembly of Phrynocephalus forsythii using third-generation DNA sequencing and Hi-C analysis.</title>
        <authorList>
            <person name="Qi Y."/>
            <person name="Zhao W."/>
            <person name="Zhao Y."/>
            <person name="Niu C."/>
            <person name="Cao S."/>
            <person name="Zhang Y."/>
        </authorList>
    </citation>
    <scope>NUCLEOTIDE SEQUENCE</scope>
    <source>
        <tissue evidence="3">Muscle</tissue>
    </source>
</reference>
<comment type="caution">
    <text evidence="3">The sequence shown here is derived from an EMBL/GenBank/DDBJ whole genome shotgun (WGS) entry which is preliminary data.</text>
</comment>